<evidence type="ECO:0000259" key="7">
    <source>
        <dbReference type="PROSITE" id="PS51006"/>
    </source>
</evidence>
<feature type="transmembrane region" description="Helical" evidence="5">
    <location>
        <begin position="43"/>
        <end position="63"/>
    </location>
</feature>
<dbReference type="EC" id="2.5.1.16" evidence="5"/>
<feature type="active site" description="Proton acceptor" evidence="5 6">
    <location>
        <position position="381"/>
    </location>
</feature>
<dbReference type="GO" id="GO:0004766">
    <property type="term" value="F:spermidine synthase activity"/>
    <property type="evidence" value="ECO:0007669"/>
    <property type="project" value="UniProtKB-UniRule"/>
</dbReference>
<dbReference type="HAMAP" id="MF_00198">
    <property type="entry name" value="Spermidine_synth"/>
    <property type="match status" value="1"/>
</dbReference>
<dbReference type="Pfam" id="PF01564">
    <property type="entry name" value="Spermine_synth"/>
    <property type="match status" value="1"/>
</dbReference>
<feature type="domain" description="PABS" evidence="7">
    <location>
        <begin position="225"/>
        <end position="461"/>
    </location>
</feature>
<organism evidence="8 9">
    <name type="scientific">Sediminitomix flava</name>
    <dbReference type="NCBI Taxonomy" id="379075"/>
    <lineage>
        <taxon>Bacteria</taxon>
        <taxon>Pseudomonadati</taxon>
        <taxon>Bacteroidota</taxon>
        <taxon>Cytophagia</taxon>
        <taxon>Cytophagales</taxon>
        <taxon>Flammeovirgaceae</taxon>
        <taxon>Sediminitomix</taxon>
    </lineage>
</organism>
<feature type="transmembrane region" description="Helical" evidence="5">
    <location>
        <begin position="116"/>
        <end position="137"/>
    </location>
</feature>
<feature type="binding site" evidence="5">
    <location>
        <begin position="363"/>
        <end position="364"/>
    </location>
    <ligand>
        <name>S-methyl-5'-thioadenosine</name>
        <dbReference type="ChEBI" id="CHEBI:17509"/>
    </ligand>
</feature>
<feature type="transmembrane region" description="Helical" evidence="5">
    <location>
        <begin position="75"/>
        <end position="96"/>
    </location>
</feature>
<dbReference type="InterPro" id="IPR029063">
    <property type="entry name" value="SAM-dependent_MTases_sf"/>
</dbReference>
<comment type="catalytic activity">
    <reaction evidence="5">
        <text>S-adenosyl 3-(methylsulfanyl)propylamine + putrescine = S-methyl-5'-thioadenosine + spermidine + H(+)</text>
        <dbReference type="Rhea" id="RHEA:12721"/>
        <dbReference type="ChEBI" id="CHEBI:15378"/>
        <dbReference type="ChEBI" id="CHEBI:17509"/>
        <dbReference type="ChEBI" id="CHEBI:57443"/>
        <dbReference type="ChEBI" id="CHEBI:57834"/>
        <dbReference type="ChEBI" id="CHEBI:326268"/>
        <dbReference type="EC" id="2.5.1.16"/>
    </reaction>
</comment>
<feature type="binding site" evidence="5">
    <location>
        <position position="309"/>
    </location>
    <ligand>
        <name>spermidine</name>
        <dbReference type="ChEBI" id="CHEBI:57834"/>
    </ligand>
</feature>
<evidence type="ECO:0000313" key="9">
    <source>
        <dbReference type="Proteomes" id="UP000245535"/>
    </source>
</evidence>
<keyword evidence="3 5" id="KW-0745">Spermidine biosynthesis</keyword>
<dbReference type="FunFam" id="3.40.50.150:FF:000088">
    <property type="entry name" value="Polyamine aminopropyltransferase"/>
    <property type="match status" value="1"/>
</dbReference>
<gene>
    <name evidence="5" type="primary">speE</name>
    <name evidence="8" type="ORF">BC781_101904</name>
</gene>
<dbReference type="AlphaFoldDB" id="A0A315ZH76"/>
<dbReference type="SUPFAM" id="SSF53335">
    <property type="entry name" value="S-adenosyl-L-methionine-dependent methyltransferases"/>
    <property type="match status" value="1"/>
</dbReference>
<keyword evidence="5" id="KW-0812">Transmembrane</keyword>
<accession>A0A315ZH76</accession>
<feature type="transmembrane region" description="Helical" evidence="5">
    <location>
        <begin position="183"/>
        <end position="200"/>
    </location>
</feature>
<feature type="binding site" evidence="5">
    <location>
        <position position="329"/>
    </location>
    <ligand>
        <name>S-methyl-5'-thioadenosine</name>
        <dbReference type="ChEBI" id="CHEBI:17509"/>
    </ligand>
</feature>
<evidence type="ECO:0000256" key="6">
    <source>
        <dbReference type="PROSITE-ProRule" id="PRU00354"/>
    </source>
</evidence>
<keyword evidence="2 5" id="KW-0808">Transferase</keyword>
<dbReference type="CDD" id="cd02440">
    <property type="entry name" value="AdoMet_MTases"/>
    <property type="match status" value="1"/>
</dbReference>
<comment type="similarity">
    <text evidence="1 5">Belongs to the spermidine/spermine synthase family.</text>
</comment>
<keyword evidence="9" id="KW-1185">Reference proteome</keyword>
<keyword evidence="4 5" id="KW-0620">Polyamine biosynthesis</keyword>
<dbReference type="Proteomes" id="UP000245535">
    <property type="component" value="Unassembled WGS sequence"/>
</dbReference>
<dbReference type="GO" id="GO:0008295">
    <property type="term" value="P:spermidine biosynthetic process"/>
    <property type="evidence" value="ECO:0007669"/>
    <property type="project" value="UniProtKB-UniRule"/>
</dbReference>
<comment type="subcellular location">
    <subcellularLocation>
        <location evidence="5">Cell membrane</location>
        <topology evidence="5">Multi-pass membrane protein</topology>
    </subcellularLocation>
</comment>
<dbReference type="NCBIfam" id="NF002956">
    <property type="entry name" value="PRK03612.1"/>
    <property type="match status" value="1"/>
</dbReference>
<dbReference type="InterPro" id="IPR030374">
    <property type="entry name" value="PABS"/>
</dbReference>
<keyword evidence="5" id="KW-1133">Transmembrane helix</keyword>
<proteinExistence type="inferred from homology"/>
<feature type="binding site" evidence="5">
    <location>
        <position position="255"/>
    </location>
    <ligand>
        <name>S-methyl-5'-thioadenosine</name>
        <dbReference type="ChEBI" id="CHEBI:17509"/>
    </ligand>
</feature>
<comment type="subunit">
    <text evidence="5">Homodimer or homotetramer.</text>
</comment>
<dbReference type="InterPro" id="IPR030373">
    <property type="entry name" value="PABS_CS"/>
</dbReference>
<dbReference type="PROSITE" id="PS51006">
    <property type="entry name" value="PABS_2"/>
    <property type="match status" value="1"/>
</dbReference>
<dbReference type="GO" id="GO:0010487">
    <property type="term" value="F:thermospermine synthase activity"/>
    <property type="evidence" value="ECO:0007669"/>
    <property type="project" value="UniProtKB-ARBA"/>
</dbReference>
<comment type="function">
    <text evidence="5">Catalyzes the irreversible transfer of a propylamine group from the amino donor S-adenosylmethioninamine (decarboxy-AdoMet) to putrescine (1,4-diaminobutane) to yield spermidine.</text>
</comment>
<evidence type="ECO:0000256" key="5">
    <source>
        <dbReference type="HAMAP-Rule" id="MF_00198"/>
    </source>
</evidence>
<dbReference type="UniPathway" id="UPA00248">
    <property type="reaction ID" value="UER00314"/>
</dbReference>
<feature type="transmembrane region" description="Helical" evidence="5">
    <location>
        <begin position="12"/>
        <end position="31"/>
    </location>
</feature>
<dbReference type="EMBL" id="QGDO01000001">
    <property type="protein sequence ID" value="PWJ44533.1"/>
    <property type="molecule type" value="Genomic_DNA"/>
</dbReference>
<feature type="transmembrane region" description="Helical" evidence="5">
    <location>
        <begin position="212"/>
        <end position="230"/>
    </location>
</feature>
<dbReference type="RefSeq" id="WP_109616020.1">
    <property type="nucleotide sequence ID" value="NZ_QGDO01000001.1"/>
</dbReference>
<name>A0A315ZH76_SEDFL</name>
<evidence type="ECO:0000256" key="4">
    <source>
        <dbReference type="ARBA" id="ARBA00023115"/>
    </source>
</evidence>
<reference evidence="8 9" key="1">
    <citation type="submission" date="2018-03" db="EMBL/GenBank/DDBJ databases">
        <title>Genomic Encyclopedia of Archaeal and Bacterial Type Strains, Phase II (KMG-II): from individual species to whole genera.</title>
        <authorList>
            <person name="Goeker M."/>
        </authorList>
    </citation>
    <scope>NUCLEOTIDE SEQUENCE [LARGE SCALE GENOMIC DNA]</scope>
    <source>
        <strain evidence="8 9">DSM 28229</strain>
    </source>
</reference>
<evidence type="ECO:0000256" key="2">
    <source>
        <dbReference type="ARBA" id="ARBA00022679"/>
    </source>
</evidence>
<evidence type="ECO:0000256" key="1">
    <source>
        <dbReference type="ARBA" id="ARBA00007867"/>
    </source>
</evidence>
<keyword evidence="5" id="KW-0472">Membrane</keyword>
<evidence type="ECO:0000256" key="3">
    <source>
        <dbReference type="ARBA" id="ARBA00023066"/>
    </source>
</evidence>
<dbReference type="GO" id="GO:0005886">
    <property type="term" value="C:plasma membrane"/>
    <property type="evidence" value="ECO:0007669"/>
    <property type="project" value="UniProtKB-SubCell"/>
</dbReference>
<comment type="caution">
    <text evidence="8">The sequence shown here is derived from an EMBL/GenBank/DDBJ whole genome shotgun (WGS) entry which is preliminary data.</text>
</comment>
<dbReference type="PANTHER" id="PTHR43317:SF1">
    <property type="entry name" value="THERMOSPERMINE SYNTHASE ACAULIS5"/>
    <property type="match status" value="1"/>
</dbReference>
<keyword evidence="5" id="KW-1003">Cell membrane</keyword>
<feature type="binding site" evidence="5">
    <location>
        <position position="285"/>
    </location>
    <ligand>
        <name>spermidine</name>
        <dbReference type="ChEBI" id="CHEBI:57834"/>
    </ligand>
</feature>
<dbReference type="Gene3D" id="3.40.50.150">
    <property type="entry name" value="Vaccinia Virus protein VP39"/>
    <property type="match status" value="1"/>
</dbReference>
<dbReference type="PANTHER" id="PTHR43317">
    <property type="entry name" value="THERMOSPERMINE SYNTHASE ACAULIS5"/>
    <property type="match status" value="1"/>
</dbReference>
<protein>
    <recommendedName>
        <fullName evidence="5">Polyamine aminopropyltransferase</fullName>
    </recommendedName>
    <alternativeName>
        <fullName evidence="5">Putrescine aminopropyltransferase</fullName>
        <shortName evidence="5">PAPT</shortName>
    </alternativeName>
    <alternativeName>
        <fullName evidence="5">Spermidine synthase</fullName>
        <shortName evidence="5">SPDS</shortName>
        <shortName evidence="5">SPDSY</shortName>
        <ecNumber evidence="5">2.5.1.16</ecNumber>
    </alternativeName>
</protein>
<feature type="transmembrane region" description="Helical" evidence="5">
    <location>
        <begin position="158"/>
        <end position="177"/>
    </location>
</feature>
<comment type="caution">
    <text evidence="5">Lacks conserved residue(s) required for the propagation of feature annotation.</text>
</comment>
<evidence type="ECO:0000313" key="8">
    <source>
        <dbReference type="EMBL" id="PWJ44533.1"/>
    </source>
</evidence>
<sequence>MGLNSILGRSNSLKLALFATGLSGIVAEYVLSTLATYFLGNSVLQWTLIMSFMMFAMGLGSRLSKYMERYLLERFIIVEFILSILVGFCAVLAYGASAYASFNESLSIFRLPFDGVVIYTLSILVGLLIGMEIPLVARLNDSFESLKVNISNVMEKDYYGSLIGGLFFAFIGLPILGLVYTPFVLGMVNLLVALLLYFRLKELVSPHLRPVLFGSGMVVLLMLGVGTFLAKDIIDFGEQKRYKDKVVFQTQTPYQRIVLTQWKNDHWLYLNGRLQLSSFDEFLYHEPLVHPAMQLVPNAQEVLILGGGDGCAAREVLKYSSVQNITLVDLDPEMTKLAKTNPILTELNKNSLNNPKVNVINGDAYRYMEETQSFYDVIIIDFPDPKSIELARLYSQEMYFRCYQHLRPHGSLVVQSGSPYYATKAFYCIQKTLQSAGFENVVPMHNQVLTMGEWGWMLTSKKLSTDQIKDVLQKDKLEEIDTRWLTQDGMKQITSFGRNLVDIDSANLEVNKVHNPVLAEYYNKGNWDLY</sequence>
<dbReference type="OrthoDB" id="9793120at2"/>
<comment type="pathway">
    <text evidence="5">Amine and polyamine biosynthesis; spermidine biosynthesis; spermidine from putrescine: step 1/1.</text>
</comment>
<dbReference type="InterPro" id="IPR001045">
    <property type="entry name" value="Spermi_synthase"/>
</dbReference>
<dbReference type="PROSITE" id="PS01330">
    <property type="entry name" value="PABS_1"/>
    <property type="match status" value="1"/>
</dbReference>